<evidence type="ECO:0000313" key="1">
    <source>
        <dbReference type="EMBL" id="SEN36205.1"/>
    </source>
</evidence>
<keyword evidence="2" id="KW-1185">Reference proteome</keyword>
<dbReference type="AlphaFoldDB" id="A0A1H8FXE6"/>
<dbReference type="PANTHER" id="PTHR41260">
    <property type="entry name" value="PROTEIN ECSC"/>
    <property type="match status" value="1"/>
</dbReference>
<dbReference type="Proteomes" id="UP000199585">
    <property type="component" value="Unassembled WGS sequence"/>
</dbReference>
<reference evidence="1 2" key="1">
    <citation type="submission" date="2016-10" db="EMBL/GenBank/DDBJ databases">
        <authorList>
            <person name="de Groot N.N."/>
        </authorList>
    </citation>
    <scope>NUCLEOTIDE SEQUENCE [LARGE SCALE GENOMIC DNA]</scope>
    <source>
        <strain evidence="1 2">DSM 16213</strain>
    </source>
</reference>
<proteinExistence type="predicted"/>
<evidence type="ECO:0000313" key="2">
    <source>
        <dbReference type="Proteomes" id="UP000199585"/>
    </source>
</evidence>
<protein>
    <submittedName>
        <fullName evidence="1">EcsC protein family protein</fullName>
    </submittedName>
</protein>
<organism evidence="1 2">
    <name type="scientific">Loktanella fryxellensis</name>
    <dbReference type="NCBI Taxonomy" id="245187"/>
    <lineage>
        <taxon>Bacteria</taxon>
        <taxon>Pseudomonadati</taxon>
        <taxon>Pseudomonadota</taxon>
        <taxon>Alphaproteobacteria</taxon>
        <taxon>Rhodobacterales</taxon>
        <taxon>Roseobacteraceae</taxon>
        <taxon>Loktanella</taxon>
    </lineage>
</organism>
<dbReference type="InterPro" id="IPR024787">
    <property type="entry name" value="EcsC"/>
</dbReference>
<dbReference type="Pfam" id="PF12787">
    <property type="entry name" value="EcsC"/>
    <property type="match status" value="1"/>
</dbReference>
<dbReference type="STRING" id="245187.SAMN04488003_11419"/>
<accession>A0A1H8FXE6</accession>
<dbReference type="OrthoDB" id="7569638at2"/>
<sequence>MPVDAKITDLTPLTDADRDRITALADRQRRANGLLMRAINFVGGQVEDTLKILPKAVRTQIDGAARVALENSYELAAKSRGGPVGQAVNTDRMHKVMATLSGALGGLGGLPTALAELPVATTMIFRAVQGVAAQYGEDPTSSETRLQALAVFGAGAPVDGKPADGIDTSFIGARLGLSGAAVHTLIGRVAPRFATVLTQKLASQAVPLLGAAAGAGTNYAFTQYYVEMAHVHFGLRQMVRTHGEDAVLDLFHARLGNAQVVARATS</sequence>
<dbReference type="EMBL" id="FOCI01000014">
    <property type="protein sequence ID" value="SEN36205.1"/>
    <property type="molecule type" value="Genomic_DNA"/>
</dbReference>
<gene>
    <name evidence="1" type="ORF">SAMN04488003_11419</name>
</gene>
<name>A0A1H8FXE6_9RHOB</name>
<dbReference type="PANTHER" id="PTHR41260:SF1">
    <property type="entry name" value="PROTEIN ECSC"/>
    <property type="match status" value="1"/>
</dbReference>
<dbReference type="RefSeq" id="WP_089903474.1">
    <property type="nucleotide sequence ID" value="NZ_FOCI01000014.1"/>
</dbReference>